<accession>A0ABS8JJE0</accession>
<dbReference type="Proteomes" id="UP001165293">
    <property type="component" value="Unassembled WGS sequence"/>
</dbReference>
<dbReference type="Pfam" id="PF07883">
    <property type="entry name" value="Cupin_2"/>
    <property type="match status" value="1"/>
</dbReference>
<evidence type="ECO:0000313" key="3">
    <source>
        <dbReference type="Proteomes" id="UP001165293"/>
    </source>
</evidence>
<organism evidence="2 3">
    <name type="scientific">Noviluteimonas lactosilytica</name>
    <dbReference type="NCBI Taxonomy" id="2888523"/>
    <lineage>
        <taxon>Bacteria</taxon>
        <taxon>Pseudomonadati</taxon>
        <taxon>Pseudomonadota</taxon>
        <taxon>Gammaproteobacteria</taxon>
        <taxon>Lysobacterales</taxon>
        <taxon>Lysobacteraceae</taxon>
        <taxon>Noviluteimonas</taxon>
    </lineage>
</organism>
<dbReference type="SUPFAM" id="SSF51182">
    <property type="entry name" value="RmlC-like cupins"/>
    <property type="match status" value="1"/>
</dbReference>
<feature type="domain" description="Cupin type-2" evidence="1">
    <location>
        <begin position="39"/>
        <end position="92"/>
    </location>
</feature>
<dbReference type="RefSeq" id="WP_230527414.1">
    <property type="nucleotide sequence ID" value="NZ_JAJGAK010000002.1"/>
</dbReference>
<comment type="caution">
    <text evidence="2">The sequence shown here is derived from an EMBL/GenBank/DDBJ whole genome shotgun (WGS) entry which is preliminary data.</text>
</comment>
<dbReference type="InterPro" id="IPR013096">
    <property type="entry name" value="Cupin_2"/>
</dbReference>
<protein>
    <submittedName>
        <fullName evidence="2">Cupin domain-containing protein</fullName>
    </submittedName>
</protein>
<sequence length="112" mass="12467">MHWSPHDLLRKLPGPATARWPEGERFTRAFARGGVSVELYAPVGTDPQTPHDEDELYCIVQGSGVLSIDGVEHPFAPGDLFFVAARVEHRFTRFSEGFMAWAIFWPADGDAP</sequence>
<evidence type="ECO:0000259" key="1">
    <source>
        <dbReference type="Pfam" id="PF07883"/>
    </source>
</evidence>
<dbReference type="EMBL" id="JAJGAK010000002">
    <property type="protein sequence ID" value="MCC8363723.1"/>
    <property type="molecule type" value="Genomic_DNA"/>
</dbReference>
<dbReference type="Gene3D" id="2.60.120.10">
    <property type="entry name" value="Jelly Rolls"/>
    <property type="match status" value="1"/>
</dbReference>
<dbReference type="InterPro" id="IPR014710">
    <property type="entry name" value="RmlC-like_jellyroll"/>
</dbReference>
<reference evidence="2" key="1">
    <citation type="submission" date="2021-10" db="EMBL/GenBank/DDBJ databases">
        <authorList>
            <person name="Lyu M."/>
            <person name="Wang X."/>
            <person name="Meng X."/>
            <person name="Xu K."/>
        </authorList>
    </citation>
    <scope>NUCLEOTIDE SEQUENCE</scope>
    <source>
        <strain evidence="2">A6</strain>
    </source>
</reference>
<evidence type="ECO:0000313" key="2">
    <source>
        <dbReference type="EMBL" id="MCC8363723.1"/>
    </source>
</evidence>
<gene>
    <name evidence="2" type="ORF">LK996_11640</name>
</gene>
<keyword evidence="3" id="KW-1185">Reference proteome</keyword>
<proteinExistence type="predicted"/>
<dbReference type="InterPro" id="IPR011051">
    <property type="entry name" value="RmlC_Cupin_sf"/>
</dbReference>
<name>A0ABS8JJE0_9GAMM</name>